<evidence type="ECO:0000313" key="2">
    <source>
        <dbReference type="EMBL" id="AMO38848.1"/>
    </source>
</evidence>
<accession>A0A127KA50</accession>
<dbReference type="InterPro" id="IPR050137">
    <property type="entry name" value="PyrR_bifunctional"/>
</dbReference>
<dbReference type="Gene3D" id="3.40.50.2020">
    <property type="match status" value="1"/>
</dbReference>
<dbReference type="PANTHER" id="PTHR11608:SF0">
    <property type="entry name" value="BIFUNCTIONAL PROTEIN PYRR"/>
    <property type="match status" value="1"/>
</dbReference>
<dbReference type="InterPro" id="IPR029057">
    <property type="entry name" value="PRTase-like"/>
</dbReference>
<proteinExistence type="predicted"/>
<dbReference type="Proteomes" id="UP000036902">
    <property type="component" value="Chromosome"/>
</dbReference>
<evidence type="ECO:0000313" key="3">
    <source>
        <dbReference type="Proteomes" id="UP000036902"/>
    </source>
</evidence>
<gene>
    <name evidence="2" type="ORF">AC731_019010</name>
</gene>
<dbReference type="GO" id="GO:0016757">
    <property type="term" value="F:glycosyltransferase activity"/>
    <property type="evidence" value="ECO:0007669"/>
    <property type="project" value="UniProtKB-KW"/>
</dbReference>
<dbReference type="AlphaFoldDB" id="A0A127KA50"/>
<sequence length="198" mass="21626">MERPPGRRTCLYAAEQLNAVVERMARQAAAVLYGCERIAVIGLLRRGAPLADRITALMVERHGLAPPLRLDLKVKRYADDLALLHPETQLLEDPAHATLDLQGRSLLVVDDVLYTGHSLLRVLGYLARWSPAEVRVAVLADRGVARLPMRADVVGLRLDVAPTDVIECNVPPYESSWRIELLQPDGGAGSADEARGGV</sequence>
<dbReference type="KEGG" id="thu:AC731_019010"/>
<feature type="domain" description="Phosphoribosyltransferase" evidence="1">
    <location>
        <begin position="12"/>
        <end position="163"/>
    </location>
</feature>
<protein>
    <submittedName>
        <fullName evidence="2">Phosphoribosyltransferase</fullName>
    </submittedName>
</protein>
<evidence type="ECO:0000259" key="1">
    <source>
        <dbReference type="Pfam" id="PF00156"/>
    </source>
</evidence>
<keyword evidence="2" id="KW-0328">Glycosyltransferase</keyword>
<dbReference type="STRING" id="1134435.AC731_019010"/>
<reference evidence="3" key="1">
    <citation type="submission" date="2016-03" db="EMBL/GenBank/DDBJ databases">
        <authorList>
            <person name="Ma C."/>
            <person name="Zhou S."/>
            <person name="Yang G."/>
        </authorList>
    </citation>
    <scope>NUCLEOTIDE SEQUENCE [LARGE SCALE GENOMIC DNA]</scope>
    <source>
        <strain evidence="3">SgZ-1</strain>
    </source>
</reference>
<keyword evidence="3" id="KW-1185">Reference proteome</keyword>
<name>A0A127KA50_9RHOO</name>
<keyword evidence="2" id="KW-0808">Transferase</keyword>
<dbReference type="CDD" id="cd06223">
    <property type="entry name" value="PRTases_typeI"/>
    <property type="match status" value="1"/>
</dbReference>
<dbReference type="InterPro" id="IPR000836">
    <property type="entry name" value="PRTase_dom"/>
</dbReference>
<dbReference type="EMBL" id="CP014646">
    <property type="protein sequence ID" value="AMO38848.1"/>
    <property type="molecule type" value="Genomic_DNA"/>
</dbReference>
<dbReference type="PANTHER" id="PTHR11608">
    <property type="entry name" value="BIFUNCTIONAL PROTEIN PYRR"/>
    <property type="match status" value="1"/>
</dbReference>
<dbReference type="Pfam" id="PF00156">
    <property type="entry name" value="Pribosyltran"/>
    <property type="match status" value="1"/>
</dbReference>
<organism evidence="2 3">
    <name type="scientific">Thauera humireducens</name>
    <dbReference type="NCBI Taxonomy" id="1134435"/>
    <lineage>
        <taxon>Bacteria</taxon>
        <taxon>Pseudomonadati</taxon>
        <taxon>Pseudomonadota</taxon>
        <taxon>Betaproteobacteria</taxon>
        <taxon>Rhodocyclales</taxon>
        <taxon>Zoogloeaceae</taxon>
        <taxon>Thauera</taxon>
    </lineage>
</organism>
<dbReference type="RefSeq" id="WP_048708475.1">
    <property type="nucleotide sequence ID" value="NZ_CP014646.1"/>
</dbReference>
<dbReference type="SUPFAM" id="SSF53271">
    <property type="entry name" value="PRTase-like"/>
    <property type="match status" value="1"/>
</dbReference>